<dbReference type="EMBL" id="BMAV01015175">
    <property type="protein sequence ID" value="GFY64292.1"/>
    <property type="molecule type" value="Genomic_DNA"/>
</dbReference>
<evidence type="ECO:0000313" key="1">
    <source>
        <dbReference type="EMBL" id="GFY64292.1"/>
    </source>
</evidence>
<comment type="caution">
    <text evidence="1">The sequence shown here is derived from an EMBL/GenBank/DDBJ whole genome shotgun (WGS) entry which is preliminary data.</text>
</comment>
<protein>
    <submittedName>
        <fullName evidence="1">Uncharacterized protein</fullName>
    </submittedName>
</protein>
<dbReference type="AlphaFoldDB" id="A0A8X6Y4U6"/>
<name>A0A8X6Y4U6_9ARAC</name>
<keyword evidence="2" id="KW-1185">Reference proteome</keyword>
<organism evidence="1 2">
    <name type="scientific">Trichonephila inaurata madagascariensis</name>
    <dbReference type="NCBI Taxonomy" id="2747483"/>
    <lineage>
        <taxon>Eukaryota</taxon>
        <taxon>Metazoa</taxon>
        <taxon>Ecdysozoa</taxon>
        <taxon>Arthropoda</taxon>
        <taxon>Chelicerata</taxon>
        <taxon>Arachnida</taxon>
        <taxon>Araneae</taxon>
        <taxon>Araneomorphae</taxon>
        <taxon>Entelegynae</taxon>
        <taxon>Araneoidea</taxon>
        <taxon>Nephilidae</taxon>
        <taxon>Trichonephila</taxon>
        <taxon>Trichonephila inaurata</taxon>
    </lineage>
</organism>
<sequence length="91" mass="10662">MPITESNIKKNEQDTEAQLRRLHEAYQTRVEYLEYGIESWYLVAIKSQIHESKYSEQPCQHEEDDHDEIGSCGGANIRKKKFNITKAVIYS</sequence>
<evidence type="ECO:0000313" key="2">
    <source>
        <dbReference type="Proteomes" id="UP000886998"/>
    </source>
</evidence>
<dbReference type="Proteomes" id="UP000886998">
    <property type="component" value="Unassembled WGS sequence"/>
</dbReference>
<gene>
    <name evidence="1" type="ORF">TNIN_320621</name>
</gene>
<accession>A0A8X6Y4U6</accession>
<reference evidence="1" key="1">
    <citation type="submission" date="2020-08" db="EMBL/GenBank/DDBJ databases">
        <title>Multicomponent nature underlies the extraordinary mechanical properties of spider dragline silk.</title>
        <authorList>
            <person name="Kono N."/>
            <person name="Nakamura H."/>
            <person name="Mori M."/>
            <person name="Yoshida Y."/>
            <person name="Ohtoshi R."/>
            <person name="Malay A.D."/>
            <person name="Moran D.A.P."/>
            <person name="Tomita M."/>
            <person name="Numata K."/>
            <person name="Arakawa K."/>
        </authorList>
    </citation>
    <scope>NUCLEOTIDE SEQUENCE</scope>
</reference>
<proteinExistence type="predicted"/>